<sequence>MIACLSVILIFGAFGSHFLVFLTSKRSTSSHDDNELFEVLARYFTYEDNEIVKEAYTCFNVSNDHPHQQSRHHDYDINDDNHHCYIHDDYNDDGCKCASEGVDHTENNSVDIKEDVKDVIDNNKDCLTQRAIDDLKRRSEEFIEREKQRLRDEKKRDRDEMKNKKI</sequence>
<accession>A0AAD8NS15</accession>
<proteinExistence type="predicted"/>
<feature type="region of interest" description="Disordered" evidence="1">
    <location>
        <begin position="146"/>
        <end position="166"/>
    </location>
</feature>
<evidence type="ECO:0000256" key="1">
    <source>
        <dbReference type="SAM" id="MobiDB-lite"/>
    </source>
</evidence>
<name>A0AAD8NS15_TARER</name>
<evidence type="ECO:0000313" key="2">
    <source>
        <dbReference type="EMBL" id="KAK1419087.1"/>
    </source>
</evidence>
<reference evidence="2" key="1">
    <citation type="journal article" date="2023" name="bioRxiv">
        <title>Improved chromosome-level genome assembly for marigold (Tagetes erecta).</title>
        <authorList>
            <person name="Jiang F."/>
            <person name="Yuan L."/>
            <person name="Wang S."/>
            <person name="Wang H."/>
            <person name="Xu D."/>
            <person name="Wang A."/>
            <person name="Fan W."/>
        </authorList>
    </citation>
    <scope>NUCLEOTIDE SEQUENCE</scope>
    <source>
        <strain evidence="2">WSJ</strain>
        <tissue evidence="2">Leaf</tissue>
    </source>
</reference>
<gene>
    <name evidence="2" type="ORF">QVD17_28244</name>
</gene>
<comment type="caution">
    <text evidence="2">The sequence shown here is derived from an EMBL/GenBank/DDBJ whole genome shotgun (WGS) entry which is preliminary data.</text>
</comment>
<dbReference type="Proteomes" id="UP001229421">
    <property type="component" value="Unassembled WGS sequence"/>
</dbReference>
<keyword evidence="3" id="KW-1185">Reference proteome</keyword>
<protein>
    <submittedName>
        <fullName evidence="2">Uncharacterized protein</fullName>
    </submittedName>
</protein>
<dbReference type="AlphaFoldDB" id="A0AAD8NS15"/>
<evidence type="ECO:0000313" key="3">
    <source>
        <dbReference type="Proteomes" id="UP001229421"/>
    </source>
</evidence>
<dbReference type="EMBL" id="JAUHHV010000007">
    <property type="protein sequence ID" value="KAK1419087.1"/>
    <property type="molecule type" value="Genomic_DNA"/>
</dbReference>
<organism evidence="2 3">
    <name type="scientific">Tagetes erecta</name>
    <name type="common">African marigold</name>
    <dbReference type="NCBI Taxonomy" id="13708"/>
    <lineage>
        <taxon>Eukaryota</taxon>
        <taxon>Viridiplantae</taxon>
        <taxon>Streptophyta</taxon>
        <taxon>Embryophyta</taxon>
        <taxon>Tracheophyta</taxon>
        <taxon>Spermatophyta</taxon>
        <taxon>Magnoliopsida</taxon>
        <taxon>eudicotyledons</taxon>
        <taxon>Gunneridae</taxon>
        <taxon>Pentapetalae</taxon>
        <taxon>asterids</taxon>
        <taxon>campanulids</taxon>
        <taxon>Asterales</taxon>
        <taxon>Asteraceae</taxon>
        <taxon>Asteroideae</taxon>
        <taxon>Heliantheae alliance</taxon>
        <taxon>Tageteae</taxon>
        <taxon>Tagetes</taxon>
    </lineage>
</organism>